<evidence type="ECO:0008006" key="2">
    <source>
        <dbReference type="Google" id="ProtNLM"/>
    </source>
</evidence>
<dbReference type="HOGENOM" id="CLU_749331_0_0_3"/>
<protein>
    <recommendedName>
        <fullName evidence="2">Tetratricopeptide repeat protein</fullName>
    </recommendedName>
</protein>
<evidence type="ECO:0000313" key="1">
    <source>
        <dbReference type="EMBL" id="ABG52633.1"/>
    </source>
</evidence>
<dbReference type="STRING" id="203124.Tery_3546"/>
<dbReference type="Pfam" id="PF14559">
    <property type="entry name" value="TPR_19"/>
    <property type="match status" value="1"/>
</dbReference>
<reference evidence="1" key="1">
    <citation type="submission" date="2006-06" db="EMBL/GenBank/DDBJ databases">
        <title>Complete sequence of Trichodesmium erythraeum IMS101.</title>
        <authorList>
            <consortium name="US DOE Joint Genome Institute"/>
            <person name="Copeland A."/>
            <person name="Lucas S."/>
            <person name="Lapidus A."/>
            <person name="Barry K."/>
            <person name="Detter J.C."/>
            <person name="Glavina del Rio T."/>
            <person name="Hammon N."/>
            <person name="Israni S."/>
            <person name="Dalin E."/>
            <person name="Tice H."/>
            <person name="Pitluck S."/>
            <person name="Kiss H."/>
            <person name="Munk A.C."/>
            <person name="Brettin T."/>
            <person name="Bruce D."/>
            <person name="Han C."/>
            <person name="Tapia R."/>
            <person name="Gilna P."/>
            <person name="Schmutz J."/>
            <person name="Larimer F."/>
            <person name="Land M."/>
            <person name="Hauser L."/>
            <person name="Kyrpides N."/>
            <person name="Kim E."/>
            <person name="Richardson P."/>
        </authorList>
    </citation>
    <scope>NUCLEOTIDE SEQUENCE [LARGE SCALE GENOMIC DNA]</scope>
    <source>
        <strain evidence="1">IMS101</strain>
    </source>
</reference>
<proteinExistence type="predicted"/>
<dbReference type="AlphaFoldDB" id="Q10YP1"/>
<dbReference type="EMBL" id="CP000393">
    <property type="protein sequence ID" value="ABG52633.1"/>
    <property type="molecule type" value="Genomic_DNA"/>
</dbReference>
<dbReference type="SUPFAM" id="SSF48452">
    <property type="entry name" value="TPR-like"/>
    <property type="match status" value="1"/>
</dbReference>
<dbReference type="Gene3D" id="1.25.40.10">
    <property type="entry name" value="Tetratricopeptide repeat domain"/>
    <property type="match status" value="1"/>
</dbReference>
<organism evidence="1">
    <name type="scientific">Trichodesmium erythraeum (strain IMS101)</name>
    <dbReference type="NCBI Taxonomy" id="203124"/>
    <lineage>
        <taxon>Bacteria</taxon>
        <taxon>Bacillati</taxon>
        <taxon>Cyanobacteriota</taxon>
        <taxon>Cyanophyceae</taxon>
        <taxon>Oscillatoriophycideae</taxon>
        <taxon>Oscillatoriales</taxon>
        <taxon>Microcoleaceae</taxon>
        <taxon>Trichodesmium</taxon>
    </lineage>
</organism>
<dbReference type="InterPro" id="IPR011990">
    <property type="entry name" value="TPR-like_helical_dom_sf"/>
</dbReference>
<dbReference type="KEGG" id="ter:Tery_3546"/>
<accession>Q10YP1</accession>
<gene>
    <name evidence="1" type="ordered locus">Tery_3546</name>
</gene>
<name>Q10YP1_TRIEI</name>
<sequence length="371" mass="43848">MQNMEEIKEVATLLRQKNYLQAAKILTKLKKEHPQNLWVQLYIGQWYEQTDKLELAEKFYRKLLKDATNPQVIRQARQGLQRIENIEKNRQQRAIAFAKSNPENIEPGLLIIEPVSQENKEEAVKNLARIMKIDPYSARMQLQNRGWRIYRLGAIGELRVYGEEMFKAGIPVFWAKISDIEKIHIFRVQYFQSISPQANIVCLNEQDQMGSLNFNWSEVVTKVEGLLPIFMNVMDYDPRRRSQKIRHKKMTQDYANILDLHLPYRRSVIRFCDQNYQYQKGITPKISTQDKSLLKPQTTNRGKWNELVNMVDEKLGKVQTWSNFTPFGEVTCRDYTQLLSRIKSHIDIPRKIETMWDPAFQLYSSLVFLKT</sequence>
<dbReference type="eggNOG" id="COG0457">
    <property type="taxonomic scope" value="Bacteria"/>
</dbReference>